<dbReference type="Proteomes" id="UP000606786">
    <property type="component" value="Unassembled WGS sequence"/>
</dbReference>
<accession>A0A811V836</accession>
<organism evidence="1 2">
    <name type="scientific">Ceratitis capitata</name>
    <name type="common">Mediterranean fruit fly</name>
    <name type="synonym">Tephritis capitata</name>
    <dbReference type="NCBI Taxonomy" id="7213"/>
    <lineage>
        <taxon>Eukaryota</taxon>
        <taxon>Metazoa</taxon>
        <taxon>Ecdysozoa</taxon>
        <taxon>Arthropoda</taxon>
        <taxon>Hexapoda</taxon>
        <taxon>Insecta</taxon>
        <taxon>Pterygota</taxon>
        <taxon>Neoptera</taxon>
        <taxon>Endopterygota</taxon>
        <taxon>Diptera</taxon>
        <taxon>Brachycera</taxon>
        <taxon>Muscomorpha</taxon>
        <taxon>Tephritoidea</taxon>
        <taxon>Tephritidae</taxon>
        <taxon>Ceratitis</taxon>
        <taxon>Ceratitis</taxon>
    </lineage>
</organism>
<feature type="non-terminal residue" evidence="1">
    <location>
        <position position="84"/>
    </location>
</feature>
<gene>
    <name evidence="1" type="ORF">CCAP1982_LOCUS14932</name>
</gene>
<evidence type="ECO:0000313" key="1">
    <source>
        <dbReference type="EMBL" id="CAD7006625.1"/>
    </source>
</evidence>
<sequence length="84" mass="9730">MKQHPSIHRSIGVELIPFHIQSQKQFIREQGIRTHLTEKLKYLETLLDREGPGTQNIEHERQKIIDSLCTDVRPPSGGDQDFRG</sequence>
<comment type="caution">
    <text evidence="1">The sequence shown here is derived from an EMBL/GenBank/DDBJ whole genome shotgun (WGS) entry which is preliminary data.</text>
</comment>
<reference evidence="1" key="1">
    <citation type="submission" date="2020-11" db="EMBL/GenBank/DDBJ databases">
        <authorList>
            <person name="Whitehead M."/>
        </authorList>
    </citation>
    <scope>NUCLEOTIDE SEQUENCE</scope>
    <source>
        <strain evidence="1">EGII</strain>
    </source>
</reference>
<keyword evidence="2" id="KW-1185">Reference proteome</keyword>
<dbReference type="AlphaFoldDB" id="A0A811V836"/>
<dbReference type="EMBL" id="CAJHJT010000034">
    <property type="protein sequence ID" value="CAD7006625.1"/>
    <property type="molecule type" value="Genomic_DNA"/>
</dbReference>
<proteinExistence type="predicted"/>
<name>A0A811V836_CERCA</name>
<evidence type="ECO:0000313" key="2">
    <source>
        <dbReference type="Proteomes" id="UP000606786"/>
    </source>
</evidence>
<protein>
    <submittedName>
        <fullName evidence="1">(Mediterranean fruit fly) hypothetical protein</fullName>
    </submittedName>
</protein>